<name>A0AAD7TVZ5_9APHY</name>
<dbReference type="EMBL" id="JAPEVG010000122">
    <property type="protein sequence ID" value="KAJ8482082.1"/>
    <property type="molecule type" value="Genomic_DNA"/>
</dbReference>
<sequence>MADVAQSARSRGMSGSPPRPQSPTSASQPKATGATVDRESENKLNHDTGYDLTVATSVNDLLKAVYDALEVHRTLASTRRVPRCDISPFNILMIPHRGEHFGQLCIEHSPKLIDDVLSGKPRSPKDRKGRCIIIDLDNSIRPTTGHANTIEQKELRSRTVNFLLMGTPAYVARAVSNGTPCCKPSTICDDKMPLLEGAAKDLYIEVYGEERYNKYNDSADTIHGGIPLPTLSMRELQQRIRAMVFYHRWEYDAESVLWTMYSALLRVTPVDFEETAVTLARLCDTWKSFRGHRIPTICTITSDPRNRLLERDDDEFRAPFPPVMESVADLLRDLSMHVYPSYATMEQLPPFDDHLHEAMQRLILDYLVKHQDNPIPLISGKLRAVNFPAPPKPVSSSRSVTREELQRAEDSERETRPKRERLRAGKQTKQADSSGSRGQKRPRELTEDVGGPCLRRSSRLLSRKT</sequence>
<feature type="compositionally biased region" description="Basic and acidic residues" evidence="1">
    <location>
        <begin position="400"/>
        <end position="417"/>
    </location>
</feature>
<feature type="region of interest" description="Disordered" evidence="1">
    <location>
        <begin position="1"/>
        <end position="48"/>
    </location>
</feature>
<dbReference type="Pfam" id="PF17667">
    <property type="entry name" value="Pkinase_fungal"/>
    <property type="match status" value="1"/>
</dbReference>
<feature type="compositionally biased region" description="Basic and acidic residues" evidence="1">
    <location>
        <begin position="36"/>
        <end position="48"/>
    </location>
</feature>
<dbReference type="Proteomes" id="UP001215151">
    <property type="component" value="Unassembled WGS sequence"/>
</dbReference>
<feature type="region of interest" description="Disordered" evidence="1">
    <location>
        <begin position="389"/>
        <end position="465"/>
    </location>
</feature>
<keyword evidence="4" id="KW-1185">Reference proteome</keyword>
<protein>
    <recommendedName>
        <fullName evidence="2">Fungal-type protein kinase domain-containing protein</fullName>
    </recommendedName>
</protein>
<accession>A0AAD7TVZ5</accession>
<reference evidence="3" key="1">
    <citation type="submission" date="2022-11" db="EMBL/GenBank/DDBJ databases">
        <title>Genome Sequence of Cubamyces cubensis.</title>
        <authorList>
            <person name="Buettner E."/>
        </authorList>
    </citation>
    <scope>NUCLEOTIDE SEQUENCE</scope>
    <source>
        <strain evidence="3">MPL-01</strain>
    </source>
</reference>
<gene>
    <name evidence="3" type="ORF">ONZ51_g5591</name>
</gene>
<dbReference type="InterPro" id="IPR040976">
    <property type="entry name" value="Pkinase_fungal"/>
</dbReference>
<evidence type="ECO:0000256" key="1">
    <source>
        <dbReference type="SAM" id="MobiDB-lite"/>
    </source>
</evidence>
<feature type="compositionally biased region" description="Basic residues" evidence="1">
    <location>
        <begin position="456"/>
        <end position="465"/>
    </location>
</feature>
<dbReference type="AlphaFoldDB" id="A0AAD7TVZ5"/>
<evidence type="ECO:0000259" key="2">
    <source>
        <dbReference type="Pfam" id="PF17667"/>
    </source>
</evidence>
<evidence type="ECO:0000313" key="3">
    <source>
        <dbReference type="EMBL" id="KAJ8482082.1"/>
    </source>
</evidence>
<proteinExistence type="predicted"/>
<evidence type="ECO:0000313" key="4">
    <source>
        <dbReference type="Proteomes" id="UP001215151"/>
    </source>
</evidence>
<feature type="domain" description="Fungal-type protein kinase" evidence="2">
    <location>
        <begin position="25"/>
        <end position="162"/>
    </location>
</feature>
<organism evidence="3 4">
    <name type="scientific">Trametes cubensis</name>
    <dbReference type="NCBI Taxonomy" id="1111947"/>
    <lineage>
        <taxon>Eukaryota</taxon>
        <taxon>Fungi</taxon>
        <taxon>Dikarya</taxon>
        <taxon>Basidiomycota</taxon>
        <taxon>Agaricomycotina</taxon>
        <taxon>Agaricomycetes</taxon>
        <taxon>Polyporales</taxon>
        <taxon>Polyporaceae</taxon>
        <taxon>Trametes</taxon>
    </lineage>
</organism>
<feature type="compositionally biased region" description="Polar residues" evidence="1">
    <location>
        <begin position="427"/>
        <end position="437"/>
    </location>
</feature>
<comment type="caution">
    <text evidence="3">The sequence shown here is derived from an EMBL/GenBank/DDBJ whole genome shotgun (WGS) entry which is preliminary data.</text>
</comment>